<organism evidence="1 2">
    <name type="scientific">Laccaria amethystina LaAM-08-1</name>
    <dbReference type="NCBI Taxonomy" id="1095629"/>
    <lineage>
        <taxon>Eukaryota</taxon>
        <taxon>Fungi</taxon>
        <taxon>Dikarya</taxon>
        <taxon>Basidiomycota</taxon>
        <taxon>Agaricomycotina</taxon>
        <taxon>Agaricomycetes</taxon>
        <taxon>Agaricomycetidae</taxon>
        <taxon>Agaricales</taxon>
        <taxon>Agaricineae</taxon>
        <taxon>Hydnangiaceae</taxon>
        <taxon>Laccaria</taxon>
    </lineage>
</organism>
<reference evidence="2" key="2">
    <citation type="submission" date="2015-01" db="EMBL/GenBank/DDBJ databases">
        <title>Evolutionary Origins and Diversification of the Mycorrhizal Mutualists.</title>
        <authorList>
            <consortium name="DOE Joint Genome Institute"/>
            <consortium name="Mycorrhizal Genomics Consortium"/>
            <person name="Kohler A."/>
            <person name="Kuo A."/>
            <person name="Nagy L.G."/>
            <person name="Floudas D."/>
            <person name="Copeland A."/>
            <person name="Barry K.W."/>
            <person name="Cichocki N."/>
            <person name="Veneault-Fourrey C."/>
            <person name="LaButti K."/>
            <person name="Lindquist E.A."/>
            <person name="Lipzen A."/>
            <person name="Lundell T."/>
            <person name="Morin E."/>
            <person name="Murat C."/>
            <person name="Riley R."/>
            <person name="Ohm R."/>
            <person name="Sun H."/>
            <person name="Tunlid A."/>
            <person name="Henrissat B."/>
            <person name="Grigoriev I.V."/>
            <person name="Hibbett D.S."/>
            <person name="Martin F."/>
        </authorList>
    </citation>
    <scope>NUCLEOTIDE SEQUENCE [LARGE SCALE GENOMIC DNA]</scope>
    <source>
        <strain evidence="2">LaAM-08-1</strain>
    </source>
</reference>
<protein>
    <submittedName>
        <fullName evidence="1">Uncharacterized protein</fullName>
    </submittedName>
</protein>
<dbReference type="EMBL" id="KN839100">
    <property type="protein sequence ID" value="KIJ90853.1"/>
    <property type="molecule type" value="Genomic_DNA"/>
</dbReference>
<proteinExistence type="predicted"/>
<sequence length="68" mass="8031">MLSPQAKRFIGPLEDPRTQGFPFGKWPDLQRIKTYSGSTLMAYTSECDQIEMRLPIWRRRSRSAERKN</sequence>
<evidence type="ECO:0000313" key="2">
    <source>
        <dbReference type="Proteomes" id="UP000054477"/>
    </source>
</evidence>
<evidence type="ECO:0000313" key="1">
    <source>
        <dbReference type="EMBL" id="KIJ90853.1"/>
    </source>
</evidence>
<gene>
    <name evidence="1" type="ORF">K443DRAFT_686431</name>
</gene>
<name>A0A0C9WS71_9AGAR</name>
<dbReference type="AlphaFoldDB" id="A0A0C9WS71"/>
<dbReference type="Proteomes" id="UP000054477">
    <property type="component" value="Unassembled WGS sequence"/>
</dbReference>
<reference evidence="1 2" key="1">
    <citation type="submission" date="2014-04" db="EMBL/GenBank/DDBJ databases">
        <authorList>
            <consortium name="DOE Joint Genome Institute"/>
            <person name="Kuo A."/>
            <person name="Kohler A."/>
            <person name="Nagy L.G."/>
            <person name="Floudas D."/>
            <person name="Copeland A."/>
            <person name="Barry K.W."/>
            <person name="Cichocki N."/>
            <person name="Veneault-Fourrey C."/>
            <person name="LaButti K."/>
            <person name="Lindquist E.A."/>
            <person name="Lipzen A."/>
            <person name="Lundell T."/>
            <person name="Morin E."/>
            <person name="Murat C."/>
            <person name="Sun H."/>
            <person name="Tunlid A."/>
            <person name="Henrissat B."/>
            <person name="Grigoriev I.V."/>
            <person name="Hibbett D.S."/>
            <person name="Martin F."/>
            <person name="Nordberg H.P."/>
            <person name="Cantor M.N."/>
            <person name="Hua S.X."/>
        </authorList>
    </citation>
    <scope>NUCLEOTIDE SEQUENCE [LARGE SCALE GENOMIC DNA]</scope>
    <source>
        <strain evidence="1 2">LaAM-08-1</strain>
    </source>
</reference>
<dbReference type="HOGENOM" id="CLU_2794346_0_0_1"/>
<accession>A0A0C9WS71</accession>
<keyword evidence="2" id="KW-1185">Reference proteome</keyword>